<gene>
    <name evidence="2" type="ORF">PKF032_03160</name>
</gene>
<feature type="transmembrane region" description="Helical" evidence="1">
    <location>
        <begin position="102"/>
        <end position="121"/>
    </location>
</feature>
<feature type="transmembrane region" description="Helical" evidence="1">
    <location>
        <begin position="9"/>
        <end position="27"/>
    </location>
</feature>
<keyword evidence="3" id="KW-1185">Reference proteome</keyword>
<evidence type="ECO:0000313" key="3">
    <source>
        <dbReference type="Proteomes" id="UP001211204"/>
    </source>
</evidence>
<sequence length="464" mass="51411">MMTHKNRDALGVVLIMMSGLLLGIWAVKNTIALRNILLFVGAPLSALYCYWQYQEVRIKQIKIPFKYYLPLLLVLLMFVWVLFHYIFLSRFPDIEWSELKSTWLRTLMASILGLGTALAILRRPNAVSFLWLSIIPSFGYLFYQYAPKALAAHSLFAPDYHGYIFYGKISGVLAGTVLIAGLLGTLLDRFGAIAGKARWALVASWLFGTSISLYASVFIFDARNGVGLALLIFGVVVAGLFVRLIVTFFTKPSLQKIVANALFLVCLVGIGGWFGWNQFKLNPGWATMFEDAQIAVQVDKYPNWQNPTDLGFPKNTSGMEVKGNTYERISWAVAGMTIFAPENPLGVGILSRPFGVLLNEKYPNSAKGIMSTHSAWVEMTLAFGYPGIMLTLGALVSILILSFSKQGIQSPFHNLVAIMAFTVIALYTVGEVSAQHAIELLYFFIALMAGLLLPVLPRQTEKTA</sequence>
<dbReference type="RefSeq" id="WP_281745610.1">
    <property type="nucleotide sequence ID" value="NZ_AP026974.1"/>
</dbReference>
<feature type="transmembrane region" description="Helical" evidence="1">
    <location>
        <begin position="126"/>
        <end position="143"/>
    </location>
</feature>
<proteinExistence type="predicted"/>
<evidence type="ECO:0000313" key="2">
    <source>
        <dbReference type="EMBL" id="BDT78428.1"/>
    </source>
</evidence>
<evidence type="ECO:0008006" key="4">
    <source>
        <dbReference type="Google" id="ProtNLM"/>
    </source>
</evidence>
<feature type="transmembrane region" description="Helical" evidence="1">
    <location>
        <begin position="199"/>
        <end position="220"/>
    </location>
</feature>
<protein>
    <recommendedName>
        <fullName evidence="4">O-antigen polymerase</fullName>
    </recommendedName>
</protein>
<keyword evidence="1" id="KW-1133">Transmembrane helix</keyword>
<dbReference type="EMBL" id="AP026974">
    <property type="protein sequence ID" value="BDT78428.1"/>
    <property type="molecule type" value="Genomic_DNA"/>
</dbReference>
<evidence type="ECO:0000256" key="1">
    <source>
        <dbReference type="SAM" id="Phobius"/>
    </source>
</evidence>
<feature type="transmembrane region" description="Helical" evidence="1">
    <location>
        <begin position="163"/>
        <end position="187"/>
    </location>
</feature>
<feature type="transmembrane region" description="Helical" evidence="1">
    <location>
        <begin position="440"/>
        <end position="456"/>
    </location>
</feature>
<name>A0ABM8CKN4_9BURK</name>
<feature type="transmembrane region" description="Helical" evidence="1">
    <location>
        <begin position="33"/>
        <end position="53"/>
    </location>
</feature>
<dbReference type="Proteomes" id="UP001211204">
    <property type="component" value="Chromosome"/>
</dbReference>
<feature type="transmembrane region" description="Helical" evidence="1">
    <location>
        <begin position="415"/>
        <end position="434"/>
    </location>
</feature>
<feature type="transmembrane region" description="Helical" evidence="1">
    <location>
        <begin position="257"/>
        <end position="276"/>
    </location>
</feature>
<keyword evidence="1" id="KW-0812">Transmembrane</keyword>
<feature type="transmembrane region" description="Helical" evidence="1">
    <location>
        <begin position="383"/>
        <end position="403"/>
    </location>
</feature>
<organism evidence="2 3">
    <name type="scientific">Polynucleobacter yangtzensis</name>
    <dbReference type="NCBI Taxonomy" id="1743159"/>
    <lineage>
        <taxon>Bacteria</taxon>
        <taxon>Pseudomonadati</taxon>
        <taxon>Pseudomonadota</taxon>
        <taxon>Betaproteobacteria</taxon>
        <taxon>Burkholderiales</taxon>
        <taxon>Burkholderiaceae</taxon>
        <taxon>Polynucleobacter</taxon>
    </lineage>
</organism>
<keyword evidence="1" id="KW-0472">Membrane</keyword>
<feature type="transmembrane region" description="Helical" evidence="1">
    <location>
        <begin position="65"/>
        <end position="87"/>
    </location>
</feature>
<feature type="transmembrane region" description="Helical" evidence="1">
    <location>
        <begin position="226"/>
        <end position="245"/>
    </location>
</feature>
<accession>A0ABM8CKN4</accession>
<reference evidence="2 3" key="1">
    <citation type="submission" date="2022-11" db="EMBL/GenBank/DDBJ databases">
        <title>Complete Genome Sequences of three Polynucleobacter sp. Subcluster PnecC Strains KF022, KF023, and KF032 Isolated from a Shallow Eutrophic Lake in Japan.</title>
        <authorList>
            <person name="Ogata Y."/>
            <person name="Watanabe K."/>
            <person name="Takemine S."/>
            <person name="Shindo C."/>
            <person name="Kurokawa R."/>
            <person name="Suda W."/>
        </authorList>
    </citation>
    <scope>NUCLEOTIDE SEQUENCE [LARGE SCALE GENOMIC DNA]</scope>
    <source>
        <strain evidence="2 3">KF032</strain>
    </source>
</reference>